<dbReference type="EMBL" id="BJXR01000006">
    <property type="protein sequence ID" value="GEN05174.1"/>
    <property type="molecule type" value="Genomic_DNA"/>
</dbReference>
<dbReference type="SUPFAM" id="SSF117070">
    <property type="entry name" value="LEA14-like"/>
    <property type="match status" value="1"/>
</dbReference>
<dbReference type="STRING" id="1334629.MFUL124B02_07315"/>
<name>A0A511STB7_MYXFU</name>
<feature type="signal peptide" evidence="1">
    <location>
        <begin position="1"/>
        <end position="22"/>
    </location>
</feature>
<feature type="domain" description="Late embryogenesis abundant protein LEA-2 subgroup" evidence="2">
    <location>
        <begin position="55"/>
        <end position="122"/>
    </location>
</feature>
<dbReference type="EMBL" id="FOIB01000001">
    <property type="protein sequence ID" value="SET15945.1"/>
    <property type="molecule type" value="Genomic_DNA"/>
</dbReference>
<dbReference type="OrthoDB" id="5382407at2"/>
<evidence type="ECO:0000313" key="4">
    <source>
        <dbReference type="EMBL" id="SET15945.1"/>
    </source>
</evidence>
<evidence type="ECO:0000313" key="6">
    <source>
        <dbReference type="Proteomes" id="UP000321514"/>
    </source>
</evidence>
<gene>
    <name evidence="3" type="ORF">MFU01_02110</name>
    <name evidence="4" type="ORF">SAMN05443572_1011281</name>
</gene>
<feature type="chain" id="PRO_5022938069" evidence="1">
    <location>
        <begin position="23"/>
        <end position="158"/>
    </location>
</feature>
<evidence type="ECO:0000313" key="3">
    <source>
        <dbReference type="EMBL" id="GEN05174.1"/>
    </source>
</evidence>
<evidence type="ECO:0000256" key="1">
    <source>
        <dbReference type="SAM" id="SignalP"/>
    </source>
</evidence>
<dbReference type="Proteomes" id="UP000321514">
    <property type="component" value="Unassembled WGS sequence"/>
</dbReference>
<sequence>MRTRLLVLGAWAALAGPGCLGAVPLKPRAYDEAVRVESLDVDFQADGSGLLDVGLQVKNPASDPATLTAVDFELWVDGRRVATGQQQVDAALPPQGEAPLRVLFPLSAERVVPVTGAVPVRLRGGVVLRFGGTERRASFRAQGSRKLTHVPPLEGMAE</sequence>
<keyword evidence="1" id="KW-0732">Signal</keyword>
<dbReference type="InterPro" id="IPR004864">
    <property type="entry name" value="LEA_2"/>
</dbReference>
<proteinExistence type="predicted"/>
<keyword evidence="5" id="KW-1185">Reference proteome</keyword>
<dbReference type="Proteomes" id="UP000183760">
    <property type="component" value="Unassembled WGS sequence"/>
</dbReference>
<dbReference type="RefSeq" id="WP_046711398.1">
    <property type="nucleotide sequence ID" value="NZ_BJXR01000006.1"/>
</dbReference>
<evidence type="ECO:0000313" key="5">
    <source>
        <dbReference type="Proteomes" id="UP000183760"/>
    </source>
</evidence>
<dbReference type="AlphaFoldDB" id="A0A511STB7"/>
<accession>A0A511STB7</accession>
<reference evidence="3 6" key="2">
    <citation type="submission" date="2019-07" db="EMBL/GenBank/DDBJ databases">
        <title>Whole genome shotgun sequence of Myxococcus fulvus NBRC 100333.</title>
        <authorList>
            <person name="Hosoyama A."/>
            <person name="Uohara A."/>
            <person name="Ohji S."/>
            <person name="Ichikawa N."/>
        </authorList>
    </citation>
    <scope>NUCLEOTIDE SEQUENCE [LARGE SCALE GENOMIC DNA]</scope>
    <source>
        <strain evidence="3 6">NBRC 100333</strain>
    </source>
</reference>
<evidence type="ECO:0000259" key="2">
    <source>
        <dbReference type="Pfam" id="PF03168"/>
    </source>
</evidence>
<dbReference type="Gene3D" id="2.60.40.1820">
    <property type="match status" value="1"/>
</dbReference>
<organism evidence="3 6">
    <name type="scientific">Myxococcus fulvus</name>
    <dbReference type="NCBI Taxonomy" id="33"/>
    <lineage>
        <taxon>Bacteria</taxon>
        <taxon>Pseudomonadati</taxon>
        <taxon>Myxococcota</taxon>
        <taxon>Myxococcia</taxon>
        <taxon>Myxococcales</taxon>
        <taxon>Cystobacterineae</taxon>
        <taxon>Myxococcaceae</taxon>
        <taxon>Myxococcus</taxon>
    </lineage>
</organism>
<reference evidence="4 5" key="1">
    <citation type="submission" date="2016-10" db="EMBL/GenBank/DDBJ databases">
        <authorList>
            <person name="Varghese N."/>
            <person name="Submissions S."/>
        </authorList>
    </citation>
    <scope>NUCLEOTIDE SEQUENCE [LARGE SCALE GENOMIC DNA]</scope>
    <source>
        <strain evidence="4 5">DSM 16525</strain>
    </source>
</reference>
<dbReference type="Pfam" id="PF03168">
    <property type="entry name" value="LEA_2"/>
    <property type="match status" value="1"/>
</dbReference>
<comment type="caution">
    <text evidence="3">The sequence shown here is derived from an EMBL/GenBank/DDBJ whole genome shotgun (WGS) entry which is preliminary data.</text>
</comment>
<protein>
    <submittedName>
        <fullName evidence="4">Late embryogenesis abundant protein</fullName>
    </submittedName>
</protein>